<proteinExistence type="predicted"/>
<name>A0AAW1W1C5_RUBAR</name>
<protein>
    <submittedName>
        <fullName evidence="1">Uncharacterized protein</fullName>
    </submittedName>
</protein>
<evidence type="ECO:0000313" key="1">
    <source>
        <dbReference type="EMBL" id="KAK9913995.1"/>
    </source>
</evidence>
<evidence type="ECO:0000313" key="2">
    <source>
        <dbReference type="Proteomes" id="UP001457282"/>
    </source>
</evidence>
<comment type="caution">
    <text evidence="1">The sequence shown here is derived from an EMBL/GenBank/DDBJ whole genome shotgun (WGS) entry which is preliminary data.</text>
</comment>
<dbReference type="Proteomes" id="UP001457282">
    <property type="component" value="Unassembled WGS sequence"/>
</dbReference>
<dbReference type="InterPro" id="IPR016024">
    <property type="entry name" value="ARM-type_fold"/>
</dbReference>
<sequence length="132" mass="14764">MDEIEFALSTVNGLARGKLKKIHVCQFKNFPDQSMMVNCALLGRLPSAVPSIELLKESPPALRTCVRLALLQPFVGRELFAAGFVSCWAQLNETSQKQLVRSLEMAFSSPNIPPEILAHCLIWYVFSAYDYS</sequence>
<organism evidence="1 2">
    <name type="scientific">Rubus argutus</name>
    <name type="common">Southern blackberry</name>
    <dbReference type="NCBI Taxonomy" id="59490"/>
    <lineage>
        <taxon>Eukaryota</taxon>
        <taxon>Viridiplantae</taxon>
        <taxon>Streptophyta</taxon>
        <taxon>Embryophyta</taxon>
        <taxon>Tracheophyta</taxon>
        <taxon>Spermatophyta</taxon>
        <taxon>Magnoliopsida</taxon>
        <taxon>eudicotyledons</taxon>
        <taxon>Gunneridae</taxon>
        <taxon>Pentapetalae</taxon>
        <taxon>rosids</taxon>
        <taxon>fabids</taxon>
        <taxon>Rosales</taxon>
        <taxon>Rosaceae</taxon>
        <taxon>Rosoideae</taxon>
        <taxon>Rosoideae incertae sedis</taxon>
        <taxon>Rubus</taxon>
    </lineage>
</organism>
<dbReference type="AlphaFoldDB" id="A0AAW1W1C5"/>
<reference evidence="1 2" key="1">
    <citation type="journal article" date="2023" name="G3 (Bethesda)">
        <title>A chromosome-length genome assembly and annotation of blackberry (Rubus argutus, cv. 'Hillquist').</title>
        <authorList>
            <person name="Bruna T."/>
            <person name="Aryal R."/>
            <person name="Dudchenko O."/>
            <person name="Sargent D.J."/>
            <person name="Mead D."/>
            <person name="Buti M."/>
            <person name="Cavallini A."/>
            <person name="Hytonen T."/>
            <person name="Andres J."/>
            <person name="Pham M."/>
            <person name="Weisz D."/>
            <person name="Mascagni F."/>
            <person name="Usai G."/>
            <person name="Natali L."/>
            <person name="Bassil N."/>
            <person name="Fernandez G.E."/>
            <person name="Lomsadze A."/>
            <person name="Armour M."/>
            <person name="Olukolu B."/>
            <person name="Poorten T."/>
            <person name="Britton C."/>
            <person name="Davik J."/>
            <person name="Ashrafi H."/>
            <person name="Aiden E.L."/>
            <person name="Borodovsky M."/>
            <person name="Worthington M."/>
        </authorList>
    </citation>
    <scope>NUCLEOTIDE SEQUENCE [LARGE SCALE GENOMIC DNA]</scope>
    <source>
        <strain evidence="1">PI 553951</strain>
    </source>
</reference>
<accession>A0AAW1W1C5</accession>
<dbReference type="EMBL" id="JBEDUW010000007">
    <property type="protein sequence ID" value="KAK9913995.1"/>
    <property type="molecule type" value="Genomic_DNA"/>
</dbReference>
<dbReference type="SUPFAM" id="SSF48371">
    <property type="entry name" value="ARM repeat"/>
    <property type="match status" value="1"/>
</dbReference>
<gene>
    <name evidence="1" type="ORF">M0R45_037794</name>
</gene>
<keyword evidence="2" id="KW-1185">Reference proteome</keyword>